<evidence type="ECO:0000256" key="1">
    <source>
        <dbReference type="SAM" id="SignalP"/>
    </source>
</evidence>
<reference evidence="3" key="1">
    <citation type="journal article" date="2012" name="Nat. Genet.">
        <title>Lifestyle transitions in plant pathogenic Colletotrichum fungi deciphered by genome and transcriptome analyses.</title>
        <authorList>
            <person name="O'Connell R.J."/>
            <person name="Thon M.R."/>
            <person name="Hacquard S."/>
            <person name="Amyotte S.G."/>
            <person name="Kleemann J."/>
            <person name="Torres M.F."/>
            <person name="Damm U."/>
            <person name="Buiate E.A."/>
            <person name="Epstein L."/>
            <person name="Alkan N."/>
            <person name="Altmueller J."/>
            <person name="Alvarado-Balderrama L."/>
            <person name="Bauser C.A."/>
            <person name="Becker C."/>
            <person name="Birren B.W."/>
            <person name="Chen Z."/>
            <person name="Choi J."/>
            <person name="Crouch J.A."/>
            <person name="Duvick J.P."/>
            <person name="Farman M.A."/>
            <person name="Gan P."/>
            <person name="Heiman D."/>
            <person name="Henrissat B."/>
            <person name="Howard R.J."/>
            <person name="Kabbage M."/>
            <person name="Koch C."/>
            <person name="Kracher B."/>
            <person name="Kubo Y."/>
            <person name="Law A.D."/>
            <person name="Lebrun M.-H."/>
            <person name="Lee Y.-H."/>
            <person name="Miyara I."/>
            <person name="Moore N."/>
            <person name="Neumann U."/>
            <person name="Nordstroem K."/>
            <person name="Panaccione D.G."/>
            <person name="Panstruga R."/>
            <person name="Place M."/>
            <person name="Proctor R.H."/>
            <person name="Prusky D."/>
            <person name="Rech G."/>
            <person name="Reinhardt R."/>
            <person name="Rollins J.A."/>
            <person name="Rounsley S."/>
            <person name="Schardl C.L."/>
            <person name="Schwartz D.C."/>
            <person name="Shenoy N."/>
            <person name="Shirasu K."/>
            <person name="Sikhakolli U.R."/>
            <person name="Stueber K."/>
            <person name="Sukno S.A."/>
            <person name="Sweigard J.A."/>
            <person name="Takano Y."/>
            <person name="Takahara H."/>
            <person name="Trail F."/>
            <person name="van der Does H.C."/>
            <person name="Voll L.M."/>
            <person name="Will I."/>
            <person name="Young S."/>
            <person name="Zeng Q."/>
            <person name="Zhang J."/>
            <person name="Zhou S."/>
            <person name="Dickman M.B."/>
            <person name="Schulze-Lefert P."/>
            <person name="Ver Loren van Themaat E."/>
            <person name="Ma L.-J."/>
            <person name="Vaillancourt L.J."/>
        </authorList>
    </citation>
    <scope>NUCLEOTIDE SEQUENCE [LARGE SCALE GENOMIC DNA]</scope>
    <source>
        <strain evidence="3">IMI 349063</strain>
    </source>
</reference>
<dbReference type="Proteomes" id="UP000007174">
    <property type="component" value="Unassembled WGS sequence"/>
</dbReference>
<dbReference type="HOGENOM" id="CLU_2298285_0_0_1"/>
<proteinExistence type="predicted"/>
<dbReference type="STRING" id="759273.H1VUA7"/>
<dbReference type="eggNOG" id="ENOG502SI1U">
    <property type="taxonomic scope" value="Eukaryota"/>
</dbReference>
<accession>H1VUA7</accession>
<protein>
    <submittedName>
        <fullName evidence="2">Uncharacterized protein</fullName>
    </submittedName>
</protein>
<feature type="non-terminal residue" evidence="2">
    <location>
        <position position="1"/>
    </location>
</feature>
<keyword evidence="1" id="KW-0732">Signal</keyword>
<feature type="signal peptide" evidence="1">
    <location>
        <begin position="1"/>
        <end position="25"/>
    </location>
</feature>
<dbReference type="EMBL" id="CACQ02006398">
    <property type="protein sequence ID" value="CCF43816.1"/>
    <property type="molecule type" value="Genomic_DNA"/>
</dbReference>
<evidence type="ECO:0000313" key="3">
    <source>
        <dbReference type="Proteomes" id="UP000007174"/>
    </source>
</evidence>
<dbReference type="AlphaFoldDB" id="H1VUA7"/>
<sequence>NPKLTRSSIIQKLSLLVGFLDWVSPTAPNGDLCADCKCIIQHVLDQALNGPAASTSSAVDGDFPAALDAMDWDFSTQLDFNFDLLDTFDWLRPEVPSGQQS</sequence>
<feature type="chain" id="PRO_5003555592" evidence="1">
    <location>
        <begin position="26"/>
        <end position="101"/>
    </location>
</feature>
<organism evidence="2 3">
    <name type="scientific">Colletotrichum higginsianum (strain IMI 349063)</name>
    <name type="common">Crucifer anthracnose fungus</name>
    <dbReference type="NCBI Taxonomy" id="759273"/>
    <lineage>
        <taxon>Eukaryota</taxon>
        <taxon>Fungi</taxon>
        <taxon>Dikarya</taxon>
        <taxon>Ascomycota</taxon>
        <taxon>Pezizomycotina</taxon>
        <taxon>Sordariomycetes</taxon>
        <taxon>Hypocreomycetidae</taxon>
        <taxon>Glomerellales</taxon>
        <taxon>Glomerellaceae</taxon>
        <taxon>Colletotrichum</taxon>
        <taxon>Colletotrichum destructivum species complex</taxon>
    </lineage>
</organism>
<evidence type="ECO:0000313" key="2">
    <source>
        <dbReference type="EMBL" id="CCF43816.1"/>
    </source>
</evidence>
<name>H1VUA7_COLHI</name>
<dbReference type="VEuPathDB" id="FungiDB:CH63R_07465"/>
<gene>
    <name evidence="2" type="ORF">CH063_13410</name>
</gene>